<accession>A0AAE1AL31</accession>
<reference evidence="1" key="1">
    <citation type="journal article" date="2023" name="G3 (Bethesda)">
        <title>A reference genome for the long-term kleptoplast-retaining sea slug Elysia crispata morphotype clarki.</title>
        <authorList>
            <person name="Eastman K.E."/>
            <person name="Pendleton A.L."/>
            <person name="Shaikh M.A."/>
            <person name="Suttiyut T."/>
            <person name="Ogas R."/>
            <person name="Tomko P."/>
            <person name="Gavelis G."/>
            <person name="Widhalm J.R."/>
            <person name="Wisecaver J.H."/>
        </authorList>
    </citation>
    <scope>NUCLEOTIDE SEQUENCE</scope>
    <source>
        <strain evidence="1">ECLA1</strain>
    </source>
</reference>
<gene>
    <name evidence="1" type="ORF">RRG08_063800</name>
</gene>
<evidence type="ECO:0000313" key="2">
    <source>
        <dbReference type="Proteomes" id="UP001283361"/>
    </source>
</evidence>
<organism evidence="1 2">
    <name type="scientific">Elysia crispata</name>
    <name type="common">lettuce slug</name>
    <dbReference type="NCBI Taxonomy" id="231223"/>
    <lineage>
        <taxon>Eukaryota</taxon>
        <taxon>Metazoa</taxon>
        <taxon>Spiralia</taxon>
        <taxon>Lophotrochozoa</taxon>
        <taxon>Mollusca</taxon>
        <taxon>Gastropoda</taxon>
        <taxon>Heterobranchia</taxon>
        <taxon>Euthyneura</taxon>
        <taxon>Panpulmonata</taxon>
        <taxon>Sacoglossa</taxon>
        <taxon>Placobranchoidea</taxon>
        <taxon>Plakobranchidae</taxon>
        <taxon>Elysia</taxon>
    </lineage>
</organism>
<name>A0AAE1AL31_9GAST</name>
<dbReference type="EMBL" id="JAWDGP010001698">
    <property type="protein sequence ID" value="KAK3789086.1"/>
    <property type="molecule type" value="Genomic_DNA"/>
</dbReference>
<comment type="caution">
    <text evidence="1">The sequence shown here is derived from an EMBL/GenBank/DDBJ whole genome shotgun (WGS) entry which is preliminary data.</text>
</comment>
<sequence>MVAVAFRSLNWARWLRESERGSEEETGGCGCVHQCEVTRPQISRFDCASPIFAPEKVERFVGVNVKAVGLGVYMTGAVTDDDLDRPASPT</sequence>
<evidence type="ECO:0000313" key="1">
    <source>
        <dbReference type="EMBL" id="KAK3789086.1"/>
    </source>
</evidence>
<keyword evidence="2" id="KW-1185">Reference proteome</keyword>
<proteinExistence type="predicted"/>
<dbReference type="Proteomes" id="UP001283361">
    <property type="component" value="Unassembled WGS sequence"/>
</dbReference>
<protein>
    <submittedName>
        <fullName evidence="1">Uncharacterized protein</fullName>
    </submittedName>
</protein>
<dbReference type="AlphaFoldDB" id="A0AAE1AL31"/>